<name>A0A7Y6JVY1_9BURK</name>
<gene>
    <name evidence="1" type="ORF">G5S42_03585</name>
</gene>
<evidence type="ECO:0000313" key="2">
    <source>
        <dbReference type="Proteomes" id="UP000594380"/>
    </source>
</evidence>
<dbReference type="RefSeq" id="WP_176105559.1">
    <property type="nucleotide sequence ID" value="NZ_JAALDK010000001.1"/>
</dbReference>
<sequence>MNRDEVLKVLPSNAEFQAAPNYGKKAFAERIIRAALDQLDAEGSEPDRWEGEHLATAIGYLLVDWYGAAITAAEKALVPSNERADPDSWARDRDTVTKRALREGLDYLAGKPARNG</sequence>
<dbReference type="EMBL" id="JAALDK010000001">
    <property type="protein sequence ID" value="NUX98837.1"/>
    <property type="molecule type" value="Genomic_DNA"/>
</dbReference>
<protein>
    <submittedName>
        <fullName evidence="1">Uncharacterized protein</fullName>
    </submittedName>
</protein>
<organism evidence="1 2">
    <name type="scientific">Paraburkholderia youngii</name>
    <dbReference type="NCBI Taxonomy" id="2782701"/>
    <lineage>
        <taxon>Bacteria</taxon>
        <taxon>Pseudomonadati</taxon>
        <taxon>Pseudomonadota</taxon>
        <taxon>Betaproteobacteria</taxon>
        <taxon>Burkholderiales</taxon>
        <taxon>Burkholderiaceae</taxon>
        <taxon>Paraburkholderia</taxon>
    </lineage>
</organism>
<comment type="caution">
    <text evidence="1">The sequence shown here is derived from an EMBL/GenBank/DDBJ whole genome shotgun (WGS) entry which is preliminary data.</text>
</comment>
<accession>A0A7Y6JVY1</accession>
<proteinExistence type="predicted"/>
<dbReference type="AlphaFoldDB" id="A0A7Y6JVY1"/>
<dbReference type="Proteomes" id="UP000594380">
    <property type="component" value="Unassembled WGS sequence"/>
</dbReference>
<dbReference type="GeneID" id="301099427"/>
<evidence type="ECO:0000313" key="1">
    <source>
        <dbReference type="EMBL" id="NUX98837.1"/>
    </source>
</evidence>
<reference evidence="1 2" key="1">
    <citation type="submission" date="2020-02" db="EMBL/GenBank/DDBJ databases">
        <title>Paraburkholderia simonii sp. nov. and Paraburkholderia youngii sp. nov. Brazilian and Mexican Mimosa-associated rhizobia.</title>
        <authorList>
            <person name="Mavima L."/>
            <person name="Beukes C.W."/>
            <person name="Chan W.Y."/>
            <person name="Palmer M."/>
            <person name="De Meyer S.E."/>
            <person name="James E.K."/>
            <person name="Venter S.N."/>
            <person name="Steenkamp E.T."/>
        </authorList>
    </citation>
    <scope>NUCLEOTIDE SEQUENCE [LARGE SCALE GENOMIC DNA]</scope>
    <source>
        <strain evidence="1 2">JPY169</strain>
    </source>
</reference>